<dbReference type="AlphaFoldDB" id="A0A8A1MPH8"/>
<evidence type="ECO:0000259" key="3">
    <source>
        <dbReference type="Pfam" id="PF20209"/>
    </source>
</evidence>
<evidence type="ECO:0000313" key="5">
    <source>
        <dbReference type="Proteomes" id="UP000663671"/>
    </source>
</evidence>
<evidence type="ECO:0000256" key="1">
    <source>
        <dbReference type="SAM" id="Coils"/>
    </source>
</evidence>
<dbReference type="EMBL" id="CP069116">
    <property type="protein sequence ID" value="QSS66644.1"/>
    <property type="molecule type" value="Genomic_DNA"/>
</dbReference>
<evidence type="ECO:0000256" key="2">
    <source>
        <dbReference type="SAM" id="MobiDB-lite"/>
    </source>
</evidence>
<proteinExistence type="predicted"/>
<feature type="domain" description="DUF6570" evidence="3">
    <location>
        <begin position="230"/>
        <end position="354"/>
    </location>
</feature>
<accession>A0A8A1MPH8</accession>
<feature type="coiled-coil region" evidence="1">
    <location>
        <begin position="397"/>
        <end position="424"/>
    </location>
</feature>
<dbReference type="InterPro" id="IPR046700">
    <property type="entry name" value="DUF6570"/>
</dbReference>
<evidence type="ECO:0000313" key="4">
    <source>
        <dbReference type="EMBL" id="QSS66644.1"/>
    </source>
</evidence>
<organism evidence="4 5">
    <name type="scientific">Ajellomyces capsulatus</name>
    <name type="common">Darling's disease fungus</name>
    <name type="synonym">Histoplasma capsulatum</name>
    <dbReference type="NCBI Taxonomy" id="5037"/>
    <lineage>
        <taxon>Eukaryota</taxon>
        <taxon>Fungi</taxon>
        <taxon>Dikarya</taxon>
        <taxon>Ascomycota</taxon>
        <taxon>Pezizomycotina</taxon>
        <taxon>Eurotiomycetes</taxon>
        <taxon>Eurotiomycetidae</taxon>
        <taxon>Onygenales</taxon>
        <taxon>Ajellomycetaceae</taxon>
        <taxon>Histoplasma</taxon>
    </lineage>
</organism>
<gene>
    <name evidence="4" type="ORF">I7I51_02833</name>
</gene>
<dbReference type="VEuPathDB" id="FungiDB:I7I51_02833"/>
<dbReference type="OrthoDB" id="4369803at2759"/>
<feature type="region of interest" description="Disordered" evidence="2">
    <location>
        <begin position="111"/>
        <end position="130"/>
    </location>
</feature>
<name>A0A8A1MPH8_AJECA</name>
<reference evidence="4" key="1">
    <citation type="submission" date="2021-01" db="EMBL/GenBank/DDBJ databases">
        <title>Chromosome-level genome assembly of a human fungal pathogen reveals clustering of transcriptionally co-regulated genes.</title>
        <authorList>
            <person name="Voorhies M."/>
            <person name="Cohen S."/>
            <person name="Shea T.P."/>
            <person name="Petrus S."/>
            <person name="Munoz J.F."/>
            <person name="Poplawski S."/>
            <person name="Goldman W.E."/>
            <person name="Michael T."/>
            <person name="Cuomo C.A."/>
            <person name="Sil A."/>
            <person name="Beyhan S."/>
        </authorList>
    </citation>
    <scope>NUCLEOTIDE SEQUENCE</scope>
    <source>
        <strain evidence="4">WU24</strain>
    </source>
</reference>
<feature type="region of interest" description="Disordered" evidence="2">
    <location>
        <begin position="81"/>
        <end position="106"/>
    </location>
</feature>
<dbReference type="Proteomes" id="UP000663671">
    <property type="component" value="Chromosome 6"/>
</dbReference>
<feature type="compositionally biased region" description="Low complexity" evidence="2">
    <location>
        <begin position="86"/>
        <end position="101"/>
    </location>
</feature>
<sequence>MESKTCSTCRNSLPLEEFISRHSSITTVAICSSCCGHIAGSRTLKCSSSAAQLLSESPHTASGTPAEWLQTSVTSILLTSKPSEIPSDSGSVEPSSSQESDSASRELEFHLPPPLQQHSPTRSSLSCQQAPFQPLKPPDFRYHGVHMSDPPSLAAACKKQSVIQRSHQAAQHHDEIPSATPTLSFLHRAQKQLQNANETAECFSSTAAPPLPLSDDFTFQVSLQTQFYHSANNNLNSDQVPDLPFISQVEEMLIVRVHVFVEIRQVRGQQYKYKGHVVNFLRDTGHIYNSLPLLLKDLDIIVLRPSNTSADPRLSHQFRRDFIVQKAVVKQWLAFLRVNHPGYANIDINQEALEALPVNEDVTDQLMIEDIEDAQLNKEINSDDIDNSSECAAVPDLLAHNEEVEQLRQEFEQTQNSESDLQLQPQLQQPQILQHELTMPSFCNTSFDEFNNTYSLLS</sequence>
<keyword evidence="1" id="KW-0175">Coiled coil</keyword>
<feature type="compositionally biased region" description="Polar residues" evidence="2">
    <location>
        <begin position="116"/>
        <end position="130"/>
    </location>
</feature>
<dbReference type="Pfam" id="PF20209">
    <property type="entry name" value="DUF6570"/>
    <property type="match status" value="1"/>
</dbReference>
<protein>
    <recommendedName>
        <fullName evidence="3">DUF6570 domain-containing protein</fullName>
    </recommendedName>
</protein>